<feature type="chain" id="PRO_5003629292" description="Conjugal transfer protein TrbJ" evidence="2">
    <location>
        <begin position="31"/>
        <end position="267"/>
    </location>
</feature>
<evidence type="ECO:0000313" key="4">
    <source>
        <dbReference type="Proteomes" id="UP000007881"/>
    </source>
</evidence>
<feature type="coiled-coil region" evidence="1">
    <location>
        <begin position="63"/>
        <end position="90"/>
    </location>
</feature>
<protein>
    <recommendedName>
        <fullName evidence="5">Conjugal transfer protein TrbJ</fullName>
    </recommendedName>
</protein>
<organism evidence="3 4">
    <name type="scientific">Phycisphaera mikurensis (strain NBRC 102666 / KCTC 22515 / FYK2301M01)</name>
    <dbReference type="NCBI Taxonomy" id="1142394"/>
    <lineage>
        <taxon>Bacteria</taxon>
        <taxon>Pseudomonadati</taxon>
        <taxon>Planctomycetota</taxon>
        <taxon>Phycisphaerae</taxon>
        <taxon>Phycisphaerales</taxon>
        <taxon>Phycisphaeraceae</taxon>
        <taxon>Phycisphaera</taxon>
    </lineage>
</organism>
<evidence type="ECO:0000313" key="3">
    <source>
        <dbReference type="EMBL" id="BAM05427.1"/>
    </source>
</evidence>
<geneLocation type="plasmid" evidence="3 4">
    <name>pPSMK1</name>
</geneLocation>
<keyword evidence="1" id="KW-0175">Coiled coil</keyword>
<keyword evidence="2" id="KW-0732">Signal</keyword>
<evidence type="ECO:0008006" key="5">
    <source>
        <dbReference type="Google" id="ProtNLM"/>
    </source>
</evidence>
<keyword evidence="3" id="KW-0614">Plasmid</keyword>
<feature type="signal peptide" evidence="2">
    <location>
        <begin position="1"/>
        <end position="30"/>
    </location>
</feature>
<sequence length="267" mass="28701">MRHTSSLPCRGTAVVALAAALSLAPAPKAAAIFGVGDIVYDPAAFAQMAESIVNQVYEIAQKAEDLTTQYAQMQNQAQQIQLQIRSLQDLDFSSWQAASNSLQSLRGRWGAVAYSIRIQEGITEDWFNQVFPGVHADVVAAQHIQEHELQMAFKREAERDAARASALVVEDAVTGMEDRSTEVAGIGQASQNAAGTKAAVQANSQMLGEVVSELQALHLSLLSQERRELVTAARANDDEELARQQREAFRAGASTTASLAAVAVPVR</sequence>
<accession>I0IJI9</accession>
<proteinExistence type="predicted"/>
<dbReference type="RefSeq" id="WP_014438630.1">
    <property type="nucleotide sequence ID" value="NC_017081.1"/>
</dbReference>
<dbReference type="HOGENOM" id="CLU_1041534_0_0_0"/>
<name>I0IJI9_PHYMF</name>
<dbReference type="EMBL" id="AP012339">
    <property type="protein sequence ID" value="BAM05427.1"/>
    <property type="molecule type" value="Genomic_DNA"/>
</dbReference>
<gene>
    <name evidence="3" type="ordered locus">PSMK_p00650</name>
</gene>
<dbReference type="KEGG" id="phm:PSMK_p00650"/>
<dbReference type="AlphaFoldDB" id="I0IJI9"/>
<dbReference type="Proteomes" id="UP000007881">
    <property type="component" value="Plasmid pPSMK1"/>
</dbReference>
<evidence type="ECO:0000256" key="2">
    <source>
        <dbReference type="SAM" id="SignalP"/>
    </source>
</evidence>
<evidence type="ECO:0000256" key="1">
    <source>
        <dbReference type="SAM" id="Coils"/>
    </source>
</evidence>
<dbReference type="eggNOG" id="COG5314">
    <property type="taxonomic scope" value="Bacteria"/>
</dbReference>
<keyword evidence="4" id="KW-1185">Reference proteome</keyword>
<reference evidence="3 4" key="1">
    <citation type="submission" date="2012-02" db="EMBL/GenBank/DDBJ databases">
        <title>Complete genome sequence of Phycisphaera mikurensis NBRC 102666.</title>
        <authorList>
            <person name="Ankai A."/>
            <person name="Hosoyama A."/>
            <person name="Terui Y."/>
            <person name="Sekine M."/>
            <person name="Fukai R."/>
            <person name="Kato Y."/>
            <person name="Nakamura S."/>
            <person name="Yamada-Narita S."/>
            <person name="Kawakoshi A."/>
            <person name="Fukunaga Y."/>
            <person name="Yamazaki S."/>
            <person name="Fujita N."/>
        </authorList>
    </citation>
    <scope>NUCLEOTIDE SEQUENCE [LARGE SCALE GENOMIC DNA]</scope>
    <source>
        <strain evidence="4">NBRC 102666 / KCTC 22515 / FYK2301M01</strain>
        <plasmid evidence="3 4">pPSMK1</plasmid>
    </source>
</reference>